<organism evidence="2 3">
    <name type="scientific">Gossypium australe</name>
    <dbReference type="NCBI Taxonomy" id="47621"/>
    <lineage>
        <taxon>Eukaryota</taxon>
        <taxon>Viridiplantae</taxon>
        <taxon>Streptophyta</taxon>
        <taxon>Embryophyta</taxon>
        <taxon>Tracheophyta</taxon>
        <taxon>Spermatophyta</taxon>
        <taxon>Magnoliopsida</taxon>
        <taxon>eudicotyledons</taxon>
        <taxon>Gunneridae</taxon>
        <taxon>Pentapetalae</taxon>
        <taxon>rosids</taxon>
        <taxon>malvids</taxon>
        <taxon>Malvales</taxon>
        <taxon>Malvaceae</taxon>
        <taxon>Malvoideae</taxon>
        <taxon>Gossypium</taxon>
    </lineage>
</organism>
<gene>
    <name evidence="2" type="ORF">EPI10_000446</name>
</gene>
<evidence type="ECO:0000313" key="3">
    <source>
        <dbReference type="Proteomes" id="UP000325315"/>
    </source>
</evidence>
<protein>
    <submittedName>
        <fullName evidence="2">LINE-type retrotransposon LIb DNA</fullName>
    </submittedName>
</protein>
<dbReference type="InterPro" id="IPR012337">
    <property type="entry name" value="RNaseH-like_sf"/>
</dbReference>
<dbReference type="EMBL" id="SMMG02000007">
    <property type="protein sequence ID" value="KAA3465251.1"/>
    <property type="molecule type" value="Genomic_DNA"/>
</dbReference>
<dbReference type="InterPro" id="IPR053151">
    <property type="entry name" value="RNase_H-like"/>
</dbReference>
<dbReference type="InterPro" id="IPR036397">
    <property type="entry name" value="RNaseH_sf"/>
</dbReference>
<name>A0A5B6V893_9ROSI</name>
<dbReference type="PANTHER" id="PTHR47723">
    <property type="entry name" value="OS05G0353850 PROTEIN"/>
    <property type="match status" value="1"/>
</dbReference>
<comment type="caution">
    <text evidence="2">The sequence shown here is derived from an EMBL/GenBank/DDBJ whole genome shotgun (WGS) entry which is preliminary data.</text>
</comment>
<dbReference type="InterPro" id="IPR044730">
    <property type="entry name" value="RNase_H-like_dom_plant"/>
</dbReference>
<reference evidence="2" key="1">
    <citation type="submission" date="2019-08" db="EMBL/GenBank/DDBJ databases">
        <authorList>
            <person name="Liu F."/>
        </authorList>
    </citation>
    <scope>NUCLEOTIDE SEQUENCE [LARGE SCALE GENOMIC DNA]</scope>
    <source>
        <strain evidence="2">PA1801</strain>
        <tissue evidence="2">Leaf</tissue>
    </source>
</reference>
<dbReference type="Pfam" id="PF13456">
    <property type="entry name" value="RVT_3"/>
    <property type="match status" value="1"/>
</dbReference>
<dbReference type="CDD" id="cd06222">
    <property type="entry name" value="RNase_H_like"/>
    <property type="match status" value="1"/>
</dbReference>
<dbReference type="InterPro" id="IPR002156">
    <property type="entry name" value="RNaseH_domain"/>
</dbReference>
<sequence>MVGMSKYQTLSIEVNVRIYGSLLPRYGQYFMKTWLGNWRWCKCSMLEGSLDSRELVNSNGGWNLELLRVWLPEDVINRIIGIPPPHPDAGSDKSMLIPKGVCAEIERLVRQFIWGCAEGHPKTSLVGWDSICHPQSRGGLGFRHLNDQNMFFLMKIGFGLVLKSSALWVRVLRAKYGWNEQIPDSINRSQCSHLWKSLAKIWPILRENLAWAIGDGVSVRCWKDPWIPGMGPLISKIPSFSNLDLNCIVKELVNSDGGWNLELLRVWLPEDVINRIIGIPPPHPDARSDKRMRRGIGQSTACAICGHEFEDIAHVLRDCPAAKDVWMHVWFTSNLSCHERLQDSGVTWSSLFGLIAWRIWKNRNLFIFQNISWSAIEVARQFELSLSGYKSNASHKNLVSIPESTWVLLSTDGAVTRDTSHAATGGVIRDKDGNWIIRFGRFLGVCTSFEAEVWSIHDGILLLLNKGYRRALIQTDNLEVVQALNDMDMEEPEITMLRRTKRIMNSEGQWRIIHIPRDRNLVADRVAKLSLNWKSSLQVLEETPKKFLELLQEDKDNSTFM</sequence>
<dbReference type="GO" id="GO:0004523">
    <property type="term" value="F:RNA-DNA hybrid ribonuclease activity"/>
    <property type="evidence" value="ECO:0007669"/>
    <property type="project" value="InterPro"/>
</dbReference>
<feature type="domain" description="RNase H type-1" evidence="1">
    <location>
        <begin position="411"/>
        <end position="529"/>
    </location>
</feature>
<dbReference type="PANTHER" id="PTHR47723:SF13">
    <property type="entry name" value="PUTATIVE-RELATED"/>
    <property type="match status" value="1"/>
</dbReference>
<dbReference type="Proteomes" id="UP000325315">
    <property type="component" value="Unassembled WGS sequence"/>
</dbReference>
<evidence type="ECO:0000259" key="1">
    <source>
        <dbReference type="Pfam" id="PF13456"/>
    </source>
</evidence>
<dbReference type="Gene3D" id="3.30.420.10">
    <property type="entry name" value="Ribonuclease H-like superfamily/Ribonuclease H"/>
    <property type="match status" value="1"/>
</dbReference>
<dbReference type="SUPFAM" id="SSF53098">
    <property type="entry name" value="Ribonuclease H-like"/>
    <property type="match status" value="1"/>
</dbReference>
<dbReference type="OrthoDB" id="1744872at2759"/>
<evidence type="ECO:0000313" key="2">
    <source>
        <dbReference type="EMBL" id="KAA3465251.1"/>
    </source>
</evidence>
<dbReference type="AlphaFoldDB" id="A0A5B6V893"/>
<dbReference type="GO" id="GO:0003676">
    <property type="term" value="F:nucleic acid binding"/>
    <property type="evidence" value="ECO:0007669"/>
    <property type="project" value="InterPro"/>
</dbReference>
<keyword evidence="3" id="KW-1185">Reference proteome</keyword>
<proteinExistence type="predicted"/>
<accession>A0A5B6V893</accession>